<feature type="region of interest" description="Disordered" evidence="1">
    <location>
        <begin position="88"/>
        <end position="123"/>
    </location>
</feature>
<accession>A0A0A6VG39</accession>
<organism evidence="2 3">
    <name type="scientific">Heyndrickxia ginsengihumi</name>
    <dbReference type="NCBI Taxonomy" id="363870"/>
    <lineage>
        <taxon>Bacteria</taxon>
        <taxon>Bacillati</taxon>
        <taxon>Bacillota</taxon>
        <taxon>Bacilli</taxon>
        <taxon>Bacillales</taxon>
        <taxon>Bacillaceae</taxon>
        <taxon>Heyndrickxia</taxon>
    </lineage>
</organism>
<dbReference type="EMBL" id="JRUN01000006">
    <property type="protein sequence ID" value="KHD86388.1"/>
    <property type="molecule type" value="Genomic_DNA"/>
</dbReference>
<name>A0A0A6VG39_9BACI</name>
<gene>
    <name evidence="2" type="ORF">NG54_03515</name>
</gene>
<feature type="compositionally biased region" description="Basic and acidic residues" evidence="1">
    <location>
        <begin position="103"/>
        <end position="120"/>
    </location>
</feature>
<sequence>MYRPTVRYSDTYKQFVDKLFLSTRLDRNQIIRAALFTAPFSEEFIKIMMDNKKDDVPLSTPMWRLQQAELWMEQSPNIEEGKDVNAYDGRTEKNEITSGVIGESRRQQQKEERRQLDPQRRVRTIPITSRTANGGITIRL</sequence>
<evidence type="ECO:0000313" key="2">
    <source>
        <dbReference type="EMBL" id="KHD86388.1"/>
    </source>
</evidence>
<protein>
    <submittedName>
        <fullName evidence="2">Uncharacterized protein</fullName>
    </submittedName>
</protein>
<evidence type="ECO:0000313" key="3">
    <source>
        <dbReference type="Proteomes" id="UP000030588"/>
    </source>
</evidence>
<proteinExistence type="predicted"/>
<dbReference type="Proteomes" id="UP000030588">
    <property type="component" value="Unassembled WGS sequence"/>
</dbReference>
<reference evidence="2 3" key="1">
    <citation type="submission" date="2014-10" db="EMBL/GenBank/DDBJ databases">
        <title>Draft genome of phytase producing Bacillus ginsengihumi strain M2.11.</title>
        <authorList>
            <person name="Toymentseva A."/>
            <person name="Boulygina E.A."/>
            <person name="Kazakov S.V."/>
            <person name="Kayumov I."/>
            <person name="Suleimanova A.D."/>
            <person name="Mardanova A.M."/>
            <person name="Maria S.N."/>
            <person name="Sergey M.Y."/>
            <person name="Sharipova M.R."/>
        </authorList>
    </citation>
    <scope>NUCLEOTIDE SEQUENCE [LARGE SCALE GENOMIC DNA]</scope>
    <source>
        <strain evidence="2 3">M2.11</strain>
    </source>
</reference>
<comment type="caution">
    <text evidence="2">The sequence shown here is derived from an EMBL/GenBank/DDBJ whole genome shotgun (WGS) entry which is preliminary data.</text>
</comment>
<dbReference type="OrthoDB" id="2908072at2"/>
<dbReference type="RefSeq" id="WP_035353242.1">
    <property type="nucleotide sequence ID" value="NZ_JRUN01000006.1"/>
</dbReference>
<evidence type="ECO:0000256" key="1">
    <source>
        <dbReference type="SAM" id="MobiDB-lite"/>
    </source>
</evidence>
<dbReference type="AlphaFoldDB" id="A0A0A6VG39"/>